<reference evidence="4" key="1">
    <citation type="submission" date="2016-05" db="EMBL/GenBank/DDBJ databases">
        <authorList>
            <person name="Wang W."/>
            <person name="Zhu L."/>
        </authorList>
    </citation>
    <scope>NUCLEOTIDE SEQUENCE [LARGE SCALE GENOMIC DNA]</scope>
    <source>
        <strain evidence="4">W-2</strain>
    </source>
</reference>
<evidence type="ECO:0000313" key="3">
    <source>
        <dbReference type="EMBL" id="OAT74453.1"/>
    </source>
</evidence>
<dbReference type="PANTHER" id="PTHR21180:SF32">
    <property type="entry name" value="ENDONUCLEASE_EXONUCLEASE_PHOSPHATASE FAMILY DOMAIN-CONTAINING PROTEIN 1"/>
    <property type="match status" value="1"/>
</dbReference>
<evidence type="ECO:0000256" key="1">
    <source>
        <dbReference type="SAM" id="Phobius"/>
    </source>
</evidence>
<dbReference type="InterPro" id="IPR003583">
    <property type="entry name" value="Hlx-hairpin-Hlx_DNA-bd_motif"/>
</dbReference>
<dbReference type="AlphaFoldDB" id="A0A1B7KWI4"/>
<dbReference type="PANTHER" id="PTHR21180">
    <property type="entry name" value="ENDONUCLEASE/EXONUCLEASE/PHOSPHATASE FAMILY DOMAIN-CONTAINING PROTEIN 1"/>
    <property type="match status" value="1"/>
</dbReference>
<feature type="transmembrane region" description="Helical" evidence="1">
    <location>
        <begin position="12"/>
        <end position="28"/>
    </location>
</feature>
<keyword evidence="1" id="KW-1133">Transmembrane helix</keyword>
<keyword evidence="1" id="KW-0472">Membrane</keyword>
<dbReference type="GO" id="GO:0006281">
    <property type="term" value="P:DNA repair"/>
    <property type="evidence" value="ECO:0007669"/>
    <property type="project" value="InterPro"/>
</dbReference>
<dbReference type="OrthoDB" id="9790239at2"/>
<proteinExistence type="predicted"/>
<name>A0A1B7KWI4_PARTM</name>
<comment type="caution">
    <text evidence="3">The sequence shown here is derived from an EMBL/GenBank/DDBJ whole genome shotgun (WGS) entry which is preliminary data.</text>
</comment>
<gene>
    <name evidence="3" type="ORF">A7K69_01710</name>
</gene>
<dbReference type="Gene3D" id="3.10.560.10">
    <property type="entry name" value="Outer membrane lipoprotein wza domain like"/>
    <property type="match status" value="1"/>
</dbReference>
<dbReference type="InterPro" id="IPR004509">
    <property type="entry name" value="Competence_ComEA_HhH"/>
</dbReference>
<dbReference type="GO" id="GO:0015628">
    <property type="term" value="P:protein secretion by the type II secretion system"/>
    <property type="evidence" value="ECO:0007669"/>
    <property type="project" value="TreeGrafter"/>
</dbReference>
<dbReference type="Pfam" id="PF12836">
    <property type="entry name" value="HHH_3"/>
    <property type="match status" value="1"/>
</dbReference>
<keyword evidence="1" id="KW-0812">Transmembrane</keyword>
<dbReference type="EMBL" id="LXMA01000001">
    <property type="protein sequence ID" value="OAT74453.1"/>
    <property type="molecule type" value="Genomic_DNA"/>
</dbReference>
<dbReference type="InterPro" id="IPR010994">
    <property type="entry name" value="RuvA_2-like"/>
</dbReference>
<accession>A0A1B7KWI4</accession>
<evidence type="ECO:0000313" key="4">
    <source>
        <dbReference type="Proteomes" id="UP000078290"/>
    </source>
</evidence>
<dbReference type="InterPro" id="IPR019554">
    <property type="entry name" value="Soluble_ligand-bd"/>
</dbReference>
<dbReference type="GO" id="GO:0015627">
    <property type="term" value="C:type II protein secretion system complex"/>
    <property type="evidence" value="ECO:0007669"/>
    <property type="project" value="TreeGrafter"/>
</dbReference>
<dbReference type="Proteomes" id="UP000078290">
    <property type="component" value="Unassembled WGS sequence"/>
</dbReference>
<organism evidence="3 4">
    <name type="scientific">Parageobacillus thermoglucosidasius</name>
    <name type="common">Geobacillus thermoglucosidasius</name>
    <dbReference type="NCBI Taxonomy" id="1426"/>
    <lineage>
        <taxon>Bacteria</taxon>
        <taxon>Bacillati</taxon>
        <taxon>Bacillota</taxon>
        <taxon>Bacilli</taxon>
        <taxon>Bacillales</taxon>
        <taxon>Anoxybacillaceae</taxon>
        <taxon>Parageobacillus</taxon>
    </lineage>
</organism>
<dbReference type="Gene3D" id="1.10.150.310">
    <property type="entry name" value="Tex RuvX-like domain-like"/>
    <property type="match status" value="1"/>
</dbReference>
<dbReference type="InterPro" id="IPR051675">
    <property type="entry name" value="Endo/Exo/Phosphatase_dom_1"/>
</dbReference>
<feature type="domain" description="Helix-hairpin-helix DNA-binding motif class 1" evidence="2">
    <location>
        <begin position="151"/>
        <end position="170"/>
    </location>
</feature>
<dbReference type="GO" id="GO:0003677">
    <property type="term" value="F:DNA binding"/>
    <property type="evidence" value="ECO:0007669"/>
    <property type="project" value="InterPro"/>
</dbReference>
<dbReference type="SMART" id="SM00278">
    <property type="entry name" value="HhH1"/>
    <property type="match status" value="2"/>
</dbReference>
<dbReference type="SUPFAM" id="SSF47781">
    <property type="entry name" value="RuvA domain 2-like"/>
    <property type="match status" value="1"/>
</dbReference>
<feature type="domain" description="Helix-hairpin-helix DNA-binding motif class 1" evidence="2">
    <location>
        <begin position="181"/>
        <end position="200"/>
    </location>
</feature>
<evidence type="ECO:0000259" key="2">
    <source>
        <dbReference type="SMART" id="SM00278"/>
    </source>
</evidence>
<sequence length="204" mass="22552">MWEAIKKYDKRWYILLLAVFIAVVAILFRNNEMNEKEQGSVLTAERMVQEAAEKQKEKVQSKTIVVDIKGAVVRPGVYEITDTARVNDVVGMAGGFTKEADQTKVNLAAKVHDEMMIYVPARGETNVSSTDAPLIPSSDSKKVHINTASEEEILQLSGIGPTKAAAIIAYREEHGPFKKVEDLLNVTGIGEKTLEKIKEQIVVP</sequence>
<dbReference type="NCBIfam" id="TIGR00426">
    <property type="entry name" value="competence protein ComEA helix-hairpin-helix repeat region"/>
    <property type="match status" value="1"/>
</dbReference>
<dbReference type="RefSeq" id="WP_064549768.1">
    <property type="nucleotide sequence ID" value="NZ_LXMA01000001.1"/>
</dbReference>
<protein>
    <submittedName>
        <fullName evidence="3">Competence protein ComEA</fullName>
    </submittedName>
</protein>
<dbReference type="Pfam" id="PF10531">
    <property type="entry name" value="SLBB"/>
    <property type="match status" value="1"/>
</dbReference>